<dbReference type="SUPFAM" id="SSF52172">
    <property type="entry name" value="CheY-like"/>
    <property type="match status" value="1"/>
</dbReference>
<dbReference type="Proteomes" id="UP001620339">
    <property type="component" value="Unassembled WGS sequence"/>
</dbReference>
<proteinExistence type="predicted"/>
<evidence type="ECO:0000313" key="4">
    <source>
        <dbReference type="EMBL" id="MFK2876956.1"/>
    </source>
</evidence>
<reference evidence="4 5" key="1">
    <citation type="submission" date="2020-10" db="EMBL/GenBank/DDBJ databases">
        <title>Phylogeny of dyella-like bacteria.</title>
        <authorList>
            <person name="Fu J."/>
        </authorList>
    </citation>
    <scope>NUCLEOTIDE SEQUENCE [LARGE SCALE GENOMIC DNA]</scope>
    <source>
        <strain evidence="4 5">KACC 19113</strain>
    </source>
</reference>
<protein>
    <submittedName>
        <fullName evidence="4">Response regulator</fullName>
    </submittedName>
</protein>
<comment type="caution">
    <text evidence="4">The sequence shown here is derived from an EMBL/GenBank/DDBJ whole genome shotgun (WGS) entry which is preliminary data.</text>
</comment>
<keyword evidence="5" id="KW-1185">Reference proteome</keyword>
<keyword evidence="1 2" id="KW-0597">Phosphoprotein</keyword>
<dbReference type="PANTHER" id="PTHR44591">
    <property type="entry name" value="STRESS RESPONSE REGULATOR PROTEIN 1"/>
    <property type="match status" value="1"/>
</dbReference>
<feature type="domain" description="Response regulatory" evidence="3">
    <location>
        <begin position="29"/>
        <end position="145"/>
    </location>
</feature>
<evidence type="ECO:0000259" key="3">
    <source>
        <dbReference type="PROSITE" id="PS50110"/>
    </source>
</evidence>
<name>A0ABW8J3U4_9GAMM</name>
<accession>A0ABW8J3U4</accession>
<dbReference type="Gene3D" id="3.40.50.2300">
    <property type="match status" value="1"/>
</dbReference>
<gene>
    <name evidence="4" type="ORF">ISP25_07755</name>
</gene>
<dbReference type="InterPro" id="IPR011006">
    <property type="entry name" value="CheY-like_superfamily"/>
</dbReference>
<dbReference type="RefSeq" id="WP_404616284.1">
    <property type="nucleotide sequence ID" value="NZ_JADIKK010000008.1"/>
</dbReference>
<dbReference type="PANTHER" id="PTHR44591:SF23">
    <property type="entry name" value="CHEY SUBFAMILY"/>
    <property type="match status" value="1"/>
</dbReference>
<sequence>MAGFGLFKRLVGSERRLSEPRVRAPVATRVLVVDDSATIRAVLGKMLAQDGYEVLKAEDGEAALALARSEQPALIFLDIVLPGMSGFEVLRTLRREAATQHVPIVMISGNVQATEQFYVQRYGADDFMKKPFGREEVFERICQLVVAGRLPARTSTTEPGLPHGVSQAEWDAIPDIAMPDEAHAAPPVLGNS</sequence>
<evidence type="ECO:0000256" key="1">
    <source>
        <dbReference type="ARBA" id="ARBA00022553"/>
    </source>
</evidence>
<dbReference type="PROSITE" id="PS50110">
    <property type="entry name" value="RESPONSE_REGULATORY"/>
    <property type="match status" value="1"/>
</dbReference>
<dbReference type="Pfam" id="PF00072">
    <property type="entry name" value="Response_reg"/>
    <property type="match status" value="1"/>
</dbReference>
<dbReference type="SMART" id="SM00448">
    <property type="entry name" value="REC"/>
    <property type="match status" value="1"/>
</dbReference>
<feature type="modified residue" description="4-aspartylphosphate" evidence="2">
    <location>
        <position position="78"/>
    </location>
</feature>
<organism evidence="4 5">
    <name type="scientific">Rhodanobacter hydrolyticus</name>
    <dbReference type="NCBI Taxonomy" id="2250595"/>
    <lineage>
        <taxon>Bacteria</taxon>
        <taxon>Pseudomonadati</taxon>
        <taxon>Pseudomonadota</taxon>
        <taxon>Gammaproteobacteria</taxon>
        <taxon>Lysobacterales</taxon>
        <taxon>Rhodanobacteraceae</taxon>
        <taxon>Rhodanobacter</taxon>
    </lineage>
</organism>
<evidence type="ECO:0000313" key="5">
    <source>
        <dbReference type="Proteomes" id="UP001620339"/>
    </source>
</evidence>
<evidence type="ECO:0000256" key="2">
    <source>
        <dbReference type="PROSITE-ProRule" id="PRU00169"/>
    </source>
</evidence>
<dbReference type="EMBL" id="JADIKK010000008">
    <property type="protein sequence ID" value="MFK2876956.1"/>
    <property type="molecule type" value="Genomic_DNA"/>
</dbReference>
<dbReference type="InterPro" id="IPR001789">
    <property type="entry name" value="Sig_transdc_resp-reg_receiver"/>
</dbReference>
<dbReference type="InterPro" id="IPR050595">
    <property type="entry name" value="Bact_response_regulator"/>
</dbReference>